<keyword evidence="3" id="KW-0472">Membrane</keyword>
<dbReference type="InterPro" id="IPR018200">
    <property type="entry name" value="USP_CS"/>
</dbReference>
<feature type="transmembrane region" description="Helical" evidence="3">
    <location>
        <begin position="1177"/>
        <end position="1198"/>
    </location>
</feature>
<dbReference type="InterPro" id="IPR043502">
    <property type="entry name" value="DNA/RNA_pol_sf"/>
</dbReference>
<dbReference type="Gene3D" id="3.90.70.10">
    <property type="entry name" value="Cysteine proteinases"/>
    <property type="match status" value="1"/>
</dbReference>
<feature type="domain" description="Reverse transcriptase" evidence="5">
    <location>
        <begin position="1"/>
        <end position="249"/>
    </location>
</feature>
<dbReference type="Pfam" id="PF00078">
    <property type="entry name" value="RVT_1"/>
    <property type="match status" value="1"/>
</dbReference>
<evidence type="ECO:0000259" key="5">
    <source>
        <dbReference type="PROSITE" id="PS50878"/>
    </source>
</evidence>
<dbReference type="Pfam" id="PF00590">
    <property type="entry name" value="TP_methylase"/>
    <property type="match status" value="1"/>
</dbReference>
<keyword evidence="3" id="KW-0812">Transmembrane</keyword>
<dbReference type="CDD" id="cd02257">
    <property type="entry name" value="Peptidase_C19"/>
    <property type="match status" value="1"/>
</dbReference>
<dbReference type="InterPro" id="IPR038765">
    <property type="entry name" value="Papain-like_cys_pep_sf"/>
</dbReference>
<dbReference type="SUPFAM" id="SSF53790">
    <property type="entry name" value="Tetrapyrrole methylase"/>
    <property type="match status" value="1"/>
</dbReference>
<evidence type="ECO:0000313" key="7">
    <source>
        <dbReference type="Proteomes" id="UP000186817"/>
    </source>
</evidence>
<dbReference type="GO" id="GO:0004843">
    <property type="term" value="F:cysteine-type deubiquitinase activity"/>
    <property type="evidence" value="ECO:0007669"/>
    <property type="project" value="InterPro"/>
</dbReference>
<dbReference type="InterPro" id="IPR014776">
    <property type="entry name" value="4pyrrole_Mease_sub2"/>
</dbReference>
<evidence type="ECO:0000256" key="1">
    <source>
        <dbReference type="ARBA" id="ARBA00023244"/>
    </source>
</evidence>
<reference evidence="6 7" key="1">
    <citation type="submission" date="2016-02" db="EMBL/GenBank/DDBJ databases">
        <title>Genome analysis of coral dinoflagellate symbionts highlights evolutionary adaptations to a symbiotic lifestyle.</title>
        <authorList>
            <person name="Aranda M."/>
            <person name="Li Y."/>
            <person name="Liew Y.J."/>
            <person name="Baumgarten S."/>
            <person name="Simakov O."/>
            <person name="Wilson M."/>
            <person name="Piel J."/>
            <person name="Ashoor H."/>
            <person name="Bougouffa S."/>
            <person name="Bajic V.B."/>
            <person name="Ryu T."/>
            <person name="Ravasi T."/>
            <person name="Bayer T."/>
            <person name="Micklem G."/>
            <person name="Kim H."/>
            <person name="Bhak J."/>
            <person name="Lajeunesse T.C."/>
            <person name="Voolstra C.R."/>
        </authorList>
    </citation>
    <scope>NUCLEOTIDE SEQUENCE [LARGE SCALE GENOMIC DNA]</scope>
    <source>
        <strain evidence="6 7">CCMP2467</strain>
    </source>
</reference>
<dbReference type="Pfam" id="PF00443">
    <property type="entry name" value="UCH"/>
    <property type="match status" value="1"/>
</dbReference>
<feature type="compositionally biased region" description="Basic and acidic residues" evidence="2">
    <location>
        <begin position="392"/>
        <end position="405"/>
    </location>
</feature>
<feature type="region of interest" description="Disordered" evidence="2">
    <location>
        <begin position="358"/>
        <end position="465"/>
    </location>
</feature>
<dbReference type="GO" id="GO:0004851">
    <property type="term" value="F:uroporphyrin-III C-methyltransferase activity"/>
    <property type="evidence" value="ECO:0007669"/>
    <property type="project" value="TreeGrafter"/>
</dbReference>
<dbReference type="GO" id="GO:0016579">
    <property type="term" value="P:protein deubiquitination"/>
    <property type="evidence" value="ECO:0007669"/>
    <property type="project" value="InterPro"/>
</dbReference>
<protein>
    <submittedName>
        <fullName evidence="6">Siroheme synthase</fullName>
    </submittedName>
</protein>
<accession>A0A1Q9CPK9</accession>
<dbReference type="PANTHER" id="PTHR45790:SF3">
    <property type="entry name" value="S-ADENOSYL-L-METHIONINE-DEPENDENT UROPORPHYRINOGEN III METHYLTRANSFERASE, CHLOROPLASTIC"/>
    <property type="match status" value="1"/>
</dbReference>
<dbReference type="SUPFAM" id="SSF56672">
    <property type="entry name" value="DNA/RNA polymerases"/>
    <property type="match status" value="1"/>
</dbReference>
<dbReference type="Gene3D" id="3.30.950.10">
    <property type="entry name" value="Methyltransferase, Cobalt-precorrin-4 Transmethylase, Domain 2"/>
    <property type="match status" value="1"/>
</dbReference>
<feature type="compositionally biased region" description="Pro residues" evidence="2">
    <location>
        <begin position="426"/>
        <end position="437"/>
    </location>
</feature>
<dbReference type="EMBL" id="LSRX01001012">
    <property type="protein sequence ID" value="OLP84869.1"/>
    <property type="molecule type" value="Genomic_DNA"/>
</dbReference>
<dbReference type="InterPro" id="IPR035996">
    <property type="entry name" value="4pyrrol_Methylase_sf"/>
</dbReference>
<dbReference type="Proteomes" id="UP000186817">
    <property type="component" value="Unassembled WGS sequence"/>
</dbReference>
<dbReference type="GO" id="GO:0019354">
    <property type="term" value="P:siroheme biosynthetic process"/>
    <property type="evidence" value="ECO:0007669"/>
    <property type="project" value="TreeGrafter"/>
</dbReference>
<evidence type="ECO:0000259" key="4">
    <source>
        <dbReference type="PROSITE" id="PS50235"/>
    </source>
</evidence>
<dbReference type="InterPro" id="IPR028889">
    <property type="entry name" value="USP"/>
</dbReference>
<dbReference type="InterPro" id="IPR000878">
    <property type="entry name" value="4pyrrol_Mease"/>
</dbReference>
<evidence type="ECO:0000313" key="6">
    <source>
        <dbReference type="EMBL" id="OLP84869.1"/>
    </source>
</evidence>
<proteinExistence type="predicted"/>
<dbReference type="OrthoDB" id="508204at2759"/>
<feature type="region of interest" description="Disordered" evidence="2">
    <location>
        <begin position="666"/>
        <end position="697"/>
    </location>
</feature>
<dbReference type="PANTHER" id="PTHR45790">
    <property type="entry name" value="SIROHEME SYNTHASE-RELATED"/>
    <property type="match status" value="1"/>
</dbReference>
<feature type="domain" description="USP" evidence="4">
    <location>
        <begin position="714"/>
        <end position="974"/>
    </location>
</feature>
<gene>
    <name evidence="6" type="primary">cysG</name>
    <name evidence="6" type="ORF">AK812_SmicGene34224</name>
</gene>
<evidence type="ECO:0000256" key="3">
    <source>
        <dbReference type="SAM" id="Phobius"/>
    </source>
</evidence>
<dbReference type="PROSITE" id="PS50878">
    <property type="entry name" value="RT_POL"/>
    <property type="match status" value="1"/>
</dbReference>
<dbReference type="PROSITE" id="PS50235">
    <property type="entry name" value="USP_3"/>
    <property type="match status" value="1"/>
</dbReference>
<name>A0A1Q9CPK9_SYMMI</name>
<keyword evidence="1" id="KW-0627">Porphyrin biosynthesis</keyword>
<comment type="caution">
    <text evidence="6">The sequence shown here is derived from an EMBL/GenBank/DDBJ whole genome shotgun (WGS) entry which is preliminary data.</text>
</comment>
<feature type="compositionally biased region" description="Low complexity" evidence="2">
    <location>
        <begin position="666"/>
        <end position="687"/>
    </location>
</feature>
<sequence length="1215" mass="133950">MARTPKQLRPICLLPPGSKVLAMMLANRIRDRAEAYIRRYPQFAYITHRSTEDAISRVCGHLAEARRAASDALPNAHRRKAGDTPKAIAGGLSLSLDVDKAFDSLPRDQLVLAMQDAALTPDEIALAVHIHEEARLHFQISDQETDLPLQQGVRQGCGLSPLLWSLATSRICQAYLTATRTRREPAGEPTLYADDIWTSWMVHSQEQLRSSLRAAGSLIQILEVVTAHQYLGARVSYAGSSPPYLQVPSTTGLRAHIKAKHAPLYVHCAEAVQRMQDHRRLLALGKTCRYCLLQLSGAPIKHATECSVLFLVHFLQAVYFQPELINPEDLHEATKELDAINAQMKLVEQRKLEVANPLGRASMPASPGPAQNSEREQGTMPMQGVSNSDNSQEERPAKWHRENFKGSHSQGKGKGHSGRGSQMVPAPQPTPQRPPAPSRRYGRLPPPQQPPRSWGRQGSAHSSESEIQYLQSMCHTMARLLMRHEEALSVLQQSTTWVLFLTTQQPRTILPELYNAAQAWYDLKQNTPESLALPMRTILWQKLMSMLAQRAQKVLDDQEAQSQAEDLDLYDPNHGFKYQKWDNKEGTMKAIPGKDPLPPPSQANRGDRQGDVGAEYPSPAPQSVPCHEAAAGADGGSHGHLAPGSRVARRGHSQVLGAPSAALPQLSSADAGVHPPSGSPPTVSTGPAAAIPPQLPEHSASETAAGLLALLPRLQLLNPSNYCYSHACLLAYLWLVGKSPMPHHQVLGREPIRSFLKQAQSRPRIHLWSLLPWRQAMRAWRNPARQQDAADYLLHLHQVLNAPCFQGLWQSYDDSRHLKDEGGVCPLILSGIHDDSAESLPLTTVQAHVQRWHNQHHKHALIAGTDVVALQLSRFSNARGIATKLHHRIKAEPDILLPQWTSTGILWRTYQLQAMIQHIGDRTTTGHYRAALQPVSSSSPPTDSWFHTDDNQEAQRVHIAALETTSYILFYKVRWTEVPLTHRGFETNHLHLCVGQSKAKQLADMDWAQMAKSAMQQTAVFYMGLKLLDKICTTLRSHGAPDETPMMLVESATSPLEKSLHSTLAEMPAEVEKQQFGSGGPVLIILGPTASFPAHLERLANGQAAAKRRKVDLCSDVRHGKMTEACDASIAWEIGGCVYEFSATQSTWQESGLAKLPLPAKSNCVPKHSAKQTRSTILGGTAIFLPTPLGTGFVALCLKRLDGQKRSRGEVPGAN</sequence>
<dbReference type="InterPro" id="IPR001394">
    <property type="entry name" value="Peptidase_C19_UCH"/>
</dbReference>
<evidence type="ECO:0000256" key="2">
    <source>
        <dbReference type="SAM" id="MobiDB-lite"/>
    </source>
</evidence>
<feature type="region of interest" description="Disordered" evidence="2">
    <location>
        <begin position="586"/>
        <end position="652"/>
    </location>
</feature>
<dbReference type="PROSITE" id="PS00973">
    <property type="entry name" value="USP_2"/>
    <property type="match status" value="1"/>
</dbReference>
<dbReference type="AlphaFoldDB" id="A0A1Q9CPK9"/>
<dbReference type="InterPro" id="IPR050161">
    <property type="entry name" value="Siro_Cobalamin_biosynth"/>
</dbReference>
<dbReference type="InterPro" id="IPR000477">
    <property type="entry name" value="RT_dom"/>
</dbReference>
<dbReference type="SUPFAM" id="SSF54001">
    <property type="entry name" value="Cysteine proteinases"/>
    <property type="match status" value="1"/>
</dbReference>
<keyword evidence="7" id="KW-1185">Reference proteome</keyword>
<organism evidence="6 7">
    <name type="scientific">Symbiodinium microadriaticum</name>
    <name type="common">Dinoflagellate</name>
    <name type="synonym">Zooxanthella microadriatica</name>
    <dbReference type="NCBI Taxonomy" id="2951"/>
    <lineage>
        <taxon>Eukaryota</taxon>
        <taxon>Sar</taxon>
        <taxon>Alveolata</taxon>
        <taxon>Dinophyceae</taxon>
        <taxon>Suessiales</taxon>
        <taxon>Symbiodiniaceae</taxon>
        <taxon>Symbiodinium</taxon>
    </lineage>
</organism>
<keyword evidence="3" id="KW-1133">Transmembrane helix</keyword>